<keyword evidence="3 5" id="KW-0378">Hydrolase</keyword>
<feature type="chain" id="PRO_5046910973" evidence="7">
    <location>
        <begin position="27"/>
        <end position="510"/>
    </location>
</feature>
<dbReference type="EMBL" id="JBHSML010000003">
    <property type="protein sequence ID" value="MFC5516299.1"/>
    <property type="molecule type" value="Genomic_DNA"/>
</dbReference>
<dbReference type="Pfam" id="PF00082">
    <property type="entry name" value="Peptidase_S8"/>
    <property type="match status" value="1"/>
</dbReference>
<evidence type="ECO:0000256" key="1">
    <source>
        <dbReference type="ARBA" id="ARBA00011073"/>
    </source>
</evidence>
<comment type="similarity">
    <text evidence="1 5">Belongs to the peptidase S8 family.</text>
</comment>
<evidence type="ECO:0000313" key="9">
    <source>
        <dbReference type="EMBL" id="MFC5516299.1"/>
    </source>
</evidence>
<dbReference type="CDD" id="cd05561">
    <property type="entry name" value="Peptidases_S8_4"/>
    <property type="match status" value="1"/>
</dbReference>
<dbReference type="RefSeq" id="WP_266341501.1">
    <property type="nucleotide sequence ID" value="NZ_JAPKNH010000001.1"/>
</dbReference>
<evidence type="ECO:0000256" key="7">
    <source>
        <dbReference type="SAM" id="SignalP"/>
    </source>
</evidence>
<dbReference type="PROSITE" id="PS51892">
    <property type="entry name" value="SUBTILASE"/>
    <property type="match status" value="1"/>
</dbReference>
<keyword evidence="2 5" id="KW-0645">Protease</keyword>
<feature type="active site" description="Charge relay system" evidence="5">
    <location>
        <position position="261"/>
    </location>
</feature>
<keyword evidence="4 5" id="KW-0720">Serine protease</keyword>
<protein>
    <submittedName>
        <fullName evidence="9">S8 family serine peptidase</fullName>
    </submittedName>
</protein>
<dbReference type="PROSITE" id="PS00137">
    <property type="entry name" value="SUBTILASE_HIS"/>
    <property type="match status" value="1"/>
</dbReference>
<sequence>MSMHRIGLLALALATLAAAPIPQVLAAERILVAQSAANDEEDWRRQRRPKQPGQDRPDRPRRPDFGPVIQFIPTMVYPAGEREVAPPPGYERPETRRPRPQAATKTKTSKPKAAQQRVTKPKTIKAKTPAPKRTPPIPQAVAGTYVEGEVLFAAPSPEITDTILKRYRLTRLETAELALTGTTVVRARVAKGGNSVATLRALRAEKSLISSELNHLYALQTDETKAAAGDLAAVQYAPAKMRLDEAHALADGSAVLVAVIDSGVDGSHPELAGTLDPASRTTTVGPHGTAIAGVIAAHQRLTSVSPKVRILAFDSFLGPEGSAARGSTLDILKSLDKAASAGARIVNLSFAGPSDVLLAAGLTAAREKGMVLIAAAGNGGPKAAPAYPAAHPAVIAVTATDPADAIYKSANRGAYVALSAPGVDILTAAPGATYAQFSGTSFAAAQVTGVAALLLQRAPQLSPDAVRSILTRSARDLGKPGRDDIFGAGLVDAAAALLAVSEATASAALQ</sequence>
<proteinExistence type="inferred from homology"/>
<feature type="active site" description="Charge relay system" evidence="5">
    <location>
        <position position="287"/>
    </location>
</feature>
<dbReference type="InterPro" id="IPR000209">
    <property type="entry name" value="Peptidase_S8/S53_dom"/>
</dbReference>
<dbReference type="PROSITE" id="PS00136">
    <property type="entry name" value="SUBTILASE_ASP"/>
    <property type="match status" value="1"/>
</dbReference>
<evidence type="ECO:0000259" key="8">
    <source>
        <dbReference type="Pfam" id="PF00082"/>
    </source>
</evidence>
<evidence type="ECO:0000256" key="4">
    <source>
        <dbReference type="ARBA" id="ARBA00022825"/>
    </source>
</evidence>
<feature type="domain" description="Peptidase S8/S53" evidence="8">
    <location>
        <begin position="252"/>
        <end position="489"/>
    </location>
</feature>
<name>A0ABW0PUK1_9HYPH</name>
<dbReference type="InterPro" id="IPR015500">
    <property type="entry name" value="Peptidase_S8_subtilisin-rel"/>
</dbReference>
<gene>
    <name evidence="9" type="ORF">ACFPP9_11010</name>
</gene>
<dbReference type="PRINTS" id="PR00723">
    <property type="entry name" value="SUBTILISIN"/>
</dbReference>
<dbReference type="Gene3D" id="3.40.50.200">
    <property type="entry name" value="Peptidase S8/S53 domain"/>
    <property type="match status" value="1"/>
</dbReference>
<reference evidence="10" key="1">
    <citation type="journal article" date="2019" name="Int. J. Syst. Evol. Microbiol.">
        <title>The Global Catalogue of Microorganisms (GCM) 10K type strain sequencing project: providing services to taxonomists for standard genome sequencing and annotation.</title>
        <authorList>
            <consortium name="The Broad Institute Genomics Platform"/>
            <consortium name="The Broad Institute Genome Sequencing Center for Infectious Disease"/>
            <person name="Wu L."/>
            <person name="Ma J."/>
        </authorList>
    </citation>
    <scope>NUCLEOTIDE SEQUENCE [LARGE SCALE GENOMIC DNA]</scope>
    <source>
        <strain evidence="10">KACC 12633</strain>
    </source>
</reference>
<dbReference type="SUPFAM" id="SSF52743">
    <property type="entry name" value="Subtilisin-like"/>
    <property type="match status" value="1"/>
</dbReference>
<dbReference type="InterPro" id="IPR023827">
    <property type="entry name" value="Peptidase_S8_Asp-AS"/>
</dbReference>
<organism evidence="9 10">
    <name type="scientific">Kaistia terrae</name>
    <dbReference type="NCBI Taxonomy" id="537017"/>
    <lineage>
        <taxon>Bacteria</taxon>
        <taxon>Pseudomonadati</taxon>
        <taxon>Pseudomonadota</taxon>
        <taxon>Alphaproteobacteria</taxon>
        <taxon>Hyphomicrobiales</taxon>
        <taxon>Kaistiaceae</taxon>
        <taxon>Kaistia</taxon>
    </lineage>
</organism>
<feature type="signal peptide" evidence="7">
    <location>
        <begin position="1"/>
        <end position="26"/>
    </location>
</feature>
<dbReference type="PANTHER" id="PTHR43806:SF11">
    <property type="entry name" value="CEREVISIN-RELATED"/>
    <property type="match status" value="1"/>
</dbReference>
<dbReference type="Proteomes" id="UP001596150">
    <property type="component" value="Unassembled WGS sequence"/>
</dbReference>
<feature type="region of interest" description="Disordered" evidence="6">
    <location>
        <begin position="37"/>
        <end position="139"/>
    </location>
</feature>
<feature type="compositionally biased region" description="Basic and acidic residues" evidence="6">
    <location>
        <begin position="53"/>
        <end position="64"/>
    </location>
</feature>
<evidence type="ECO:0000256" key="3">
    <source>
        <dbReference type="ARBA" id="ARBA00022801"/>
    </source>
</evidence>
<dbReference type="PANTHER" id="PTHR43806">
    <property type="entry name" value="PEPTIDASE S8"/>
    <property type="match status" value="1"/>
</dbReference>
<evidence type="ECO:0000256" key="5">
    <source>
        <dbReference type="PROSITE-ProRule" id="PRU01240"/>
    </source>
</evidence>
<accession>A0ABW0PUK1</accession>
<keyword evidence="10" id="KW-1185">Reference proteome</keyword>
<feature type="compositionally biased region" description="Low complexity" evidence="6">
    <location>
        <begin position="100"/>
        <end position="116"/>
    </location>
</feature>
<dbReference type="InterPro" id="IPR022398">
    <property type="entry name" value="Peptidase_S8_His-AS"/>
</dbReference>
<dbReference type="InterPro" id="IPR050131">
    <property type="entry name" value="Peptidase_S8_subtilisin-like"/>
</dbReference>
<evidence type="ECO:0000256" key="2">
    <source>
        <dbReference type="ARBA" id="ARBA00022670"/>
    </source>
</evidence>
<evidence type="ECO:0000313" key="10">
    <source>
        <dbReference type="Proteomes" id="UP001596150"/>
    </source>
</evidence>
<feature type="active site" description="Charge relay system" evidence="5">
    <location>
        <position position="441"/>
    </location>
</feature>
<keyword evidence="7" id="KW-0732">Signal</keyword>
<dbReference type="InterPro" id="IPR036852">
    <property type="entry name" value="Peptidase_S8/S53_dom_sf"/>
</dbReference>
<evidence type="ECO:0000256" key="6">
    <source>
        <dbReference type="SAM" id="MobiDB-lite"/>
    </source>
</evidence>
<comment type="caution">
    <text evidence="9">The sequence shown here is derived from an EMBL/GenBank/DDBJ whole genome shotgun (WGS) entry which is preliminary data.</text>
</comment>